<reference evidence="3 4" key="1">
    <citation type="journal article" date="2023" name="Insect Mol. Biol.">
        <title>Genome sequencing provides insights into the evolution of gene families encoding plant cell wall-degrading enzymes in longhorned beetles.</title>
        <authorList>
            <person name="Shin N.R."/>
            <person name="Okamura Y."/>
            <person name="Kirsch R."/>
            <person name="Pauchet Y."/>
        </authorList>
    </citation>
    <scope>NUCLEOTIDE SEQUENCE [LARGE SCALE GENOMIC DNA]</scope>
    <source>
        <strain evidence="3">EAD_L_NR</strain>
    </source>
</reference>
<dbReference type="AlphaFoldDB" id="A0AAV8W8A8"/>
<evidence type="ECO:0000256" key="1">
    <source>
        <dbReference type="SAM" id="MobiDB-lite"/>
    </source>
</evidence>
<proteinExistence type="predicted"/>
<accession>A0AAV8W8A8</accession>
<protein>
    <submittedName>
        <fullName evidence="3">Uncharacterized protein</fullName>
    </submittedName>
</protein>
<dbReference type="Pfam" id="PF16009">
    <property type="entry name" value="DUF4779"/>
    <property type="match status" value="1"/>
</dbReference>
<gene>
    <name evidence="3" type="ORF">NQ315_007695</name>
</gene>
<keyword evidence="4" id="KW-1185">Reference proteome</keyword>
<keyword evidence="2" id="KW-0732">Signal</keyword>
<name>A0AAV8W8A8_9CUCU</name>
<evidence type="ECO:0000256" key="2">
    <source>
        <dbReference type="SAM" id="SignalP"/>
    </source>
</evidence>
<dbReference type="Proteomes" id="UP001159042">
    <property type="component" value="Unassembled WGS sequence"/>
</dbReference>
<comment type="caution">
    <text evidence="3">The sequence shown here is derived from an EMBL/GenBank/DDBJ whole genome shotgun (WGS) entry which is preliminary data.</text>
</comment>
<sequence length="243" mass="27555">MTNESLLLLLLLLVVSINYTQPFRIIGNLETPESGLVKEYKKGGGKEFEVAKASVEGEKSDKGFQEQQAEEKAAKGLHDKEEHKKHYDVSAGGKKGHHHDDGYFAEQHKGEEAEKGYHFEDKGSYAKGHDTKGHHNIHKLNEYQKKTEFYDEDNDEAHKENHGGFEFAKGEKSGSFDKSGHGKKAYLEGEFGKEKKYEKGHEYADDKGYKKVEGEDAYYKDGASYAKKNADEAYKKFGFEKED</sequence>
<dbReference type="EMBL" id="JANEYG010000006">
    <property type="protein sequence ID" value="KAJ8922663.1"/>
    <property type="molecule type" value="Genomic_DNA"/>
</dbReference>
<dbReference type="InterPro" id="IPR031959">
    <property type="entry name" value="DUF4779"/>
</dbReference>
<feature type="signal peptide" evidence="2">
    <location>
        <begin position="1"/>
        <end position="22"/>
    </location>
</feature>
<evidence type="ECO:0000313" key="4">
    <source>
        <dbReference type="Proteomes" id="UP001159042"/>
    </source>
</evidence>
<organism evidence="3 4">
    <name type="scientific">Exocentrus adspersus</name>
    <dbReference type="NCBI Taxonomy" id="1586481"/>
    <lineage>
        <taxon>Eukaryota</taxon>
        <taxon>Metazoa</taxon>
        <taxon>Ecdysozoa</taxon>
        <taxon>Arthropoda</taxon>
        <taxon>Hexapoda</taxon>
        <taxon>Insecta</taxon>
        <taxon>Pterygota</taxon>
        <taxon>Neoptera</taxon>
        <taxon>Endopterygota</taxon>
        <taxon>Coleoptera</taxon>
        <taxon>Polyphaga</taxon>
        <taxon>Cucujiformia</taxon>
        <taxon>Chrysomeloidea</taxon>
        <taxon>Cerambycidae</taxon>
        <taxon>Lamiinae</taxon>
        <taxon>Acanthocinini</taxon>
        <taxon>Exocentrus</taxon>
    </lineage>
</organism>
<evidence type="ECO:0000313" key="3">
    <source>
        <dbReference type="EMBL" id="KAJ8922663.1"/>
    </source>
</evidence>
<feature type="chain" id="PRO_5043922547" evidence="2">
    <location>
        <begin position="23"/>
        <end position="243"/>
    </location>
</feature>
<feature type="compositionally biased region" description="Basic and acidic residues" evidence="1">
    <location>
        <begin position="156"/>
        <end position="183"/>
    </location>
</feature>
<feature type="region of interest" description="Disordered" evidence="1">
    <location>
        <begin position="53"/>
        <end position="83"/>
    </location>
</feature>
<feature type="region of interest" description="Disordered" evidence="1">
    <location>
        <begin position="155"/>
        <end position="183"/>
    </location>
</feature>